<dbReference type="Proteomes" id="UP001214854">
    <property type="component" value="Unassembled WGS sequence"/>
</dbReference>
<evidence type="ECO:0000259" key="5">
    <source>
        <dbReference type="PROSITE" id="PS50977"/>
    </source>
</evidence>
<dbReference type="Pfam" id="PF00440">
    <property type="entry name" value="TetR_N"/>
    <property type="match status" value="1"/>
</dbReference>
<dbReference type="Gene3D" id="1.10.357.10">
    <property type="entry name" value="Tetracycline Repressor, domain 2"/>
    <property type="match status" value="1"/>
</dbReference>
<keyword evidence="3" id="KW-0804">Transcription</keyword>
<feature type="domain" description="HTH tetR-type" evidence="5">
    <location>
        <begin position="9"/>
        <end position="69"/>
    </location>
</feature>
<dbReference type="PRINTS" id="PR00455">
    <property type="entry name" value="HTHTETR"/>
</dbReference>
<protein>
    <submittedName>
        <fullName evidence="6">TetR/AcrR family transcriptional regulator</fullName>
    </submittedName>
</protein>
<dbReference type="RefSeq" id="WP_272749382.1">
    <property type="nucleotide sequence ID" value="NZ_JAQQKX010000017.1"/>
</dbReference>
<dbReference type="Gene3D" id="1.10.10.60">
    <property type="entry name" value="Homeodomain-like"/>
    <property type="match status" value="1"/>
</dbReference>
<comment type="caution">
    <text evidence="6">The sequence shown here is derived from an EMBL/GenBank/DDBJ whole genome shotgun (WGS) entry which is preliminary data.</text>
</comment>
<dbReference type="PROSITE" id="PS50977">
    <property type="entry name" value="HTH_TETR_2"/>
    <property type="match status" value="1"/>
</dbReference>
<feature type="DNA-binding region" description="H-T-H motif" evidence="4">
    <location>
        <begin position="32"/>
        <end position="51"/>
    </location>
</feature>
<evidence type="ECO:0000313" key="7">
    <source>
        <dbReference type="Proteomes" id="UP001214854"/>
    </source>
</evidence>
<organism evidence="6 7">
    <name type="scientific">Asticcacaulis aquaticus</name>
    <dbReference type="NCBI Taxonomy" id="2984212"/>
    <lineage>
        <taxon>Bacteria</taxon>
        <taxon>Pseudomonadati</taxon>
        <taxon>Pseudomonadota</taxon>
        <taxon>Alphaproteobacteria</taxon>
        <taxon>Caulobacterales</taxon>
        <taxon>Caulobacteraceae</taxon>
        <taxon>Asticcacaulis</taxon>
    </lineage>
</organism>
<evidence type="ECO:0000256" key="3">
    <source>
        <dbReference type="ARBA" id="ARBA00023163"/>
    </source>
</evidence>
<dbReference type="InterPro" id="IPR001647">
    <property type="entry name" value="HTH_TetR"/>
</dbReference>
<sequence>MKTSRAQVEQNRQLILKAAAELFRLKGFDGVKVAEVMQAASLTHGGFYNYFDSKEALIAETCSAWVRERAESLEAKRAADPDGEALAYVERYLSRRYRDHPDMACLYPALCADIARQPDTVRHAFTEDFKGYLTVLERLFAGDTANEALPQTAIVRLSTLIGAMTLARAVDDPALSDAILETVRAELTAKA</sequence>
<reference evidence="6 7" key="1">
    <citation type="submission" date="2023-01" db="EMBL/GenBank/DDBJ databases">
        <title>Novel species of the genus Asticcacaulis isolated from rivers.</title>
        <authorList>
            <person name="Lu H."/>
        </authorList>
    </citation>
    <scope>NUCLEOTIDE SEQUENCE [LARGE SCALE GENOMIC DNA]</scope>
    <source>
        <strain evidence="6 7">BYS171W</strain>
    </source>
</reference>
<gene>
    <name evidence="6" type="ORF">PQU92_16590</name>
</gene>
<keyword evidence="1" id="KW-0805">Transcription regulation</keyword>
<dbReference type="SUPFAM" id="SSF46689">
    <property type="entry name" value="Homeodomain-like"/>
    <property type="match status" value="1"/>
</dbReference>
<evidence type="ECO:0000256" key="2">
    <source>
        <dbReference type="ARBA" id="ARBA00023125"/>
    </source>
</evidence>
<keyword evidence="7" id="KW-1185">Reference proteome</keyword>
<accession>A0ABT5HY02</accession>
<name>A0ABT5HY02_9CAUL</name>
<evidence type="ECO:0000256" key="1">
    <source>
        <dbReference type="ARBA" id="ARBA00023015"/>
    </source>
</evidence>
<dbReference type="PANTHER" id="PTHR47506:SF7">
    <property type="entry name" value="TRANSCRIPTIONAL REGULATORY PROTEIN"/>
    <property type="match status" value="1"/>
</dbReference>
<proteinExistence type="predicted"/>
<dbReference type="SUPFAM" id="SSF48498">
    <property type="entry name" value="Tetracyclin repressor-like, C-terminal domain"/>
    <property type="match status" value="1"/>
</dbReference>
<dbReference type="PANTHER" id="PTHR47506">
    <property type="entry name" value="TRANSCRIPTIONAL REGULATORY PROTEIN"/>
    <property type="match status" value="1"/>
</dbReference>
<dbReference type="InterPro" id="IPR036271">
    <property type="entry name" value="Tet_transcr_reg_TetR-rel_C_sf"/>
</dbReference>
<evidence type="ECO:0000256" key="4">
    <source>
        <dbReference type="PROSITE-ProRule" id="PRU00335"/>
    </source>
</evidence>
<dbReference type="EMBL" id="JAQQKX010000017">
    <property type="protein sequence ID" value="MDC7684903.1"/>
    <property type="molecule type" value="Genomic_DNA"/>
</dbReference>
<evidence type="ECO:0000313" key="6">
    <source>
        <dbReference type="EMBL" id="MDC7684903.1"/>
    </source>
</evidence>
<keyword evidence="2 4" id="KW-0238">DNA-binding</keyword>
<dbReference type="InterPro" id="IPR009057">
    <property type="entry name" value="Homeodomain-like_sf"/>
</dbReference>